<dbReference type="AlphaFoldDB" id="A0A7C9DN14"/>
<dbReference type="InterPro" id="IPR027329">
    <property type="entry name" value="TPX2_C"/>
</dbReference>
<feature type="region of interest" description="Disordered" evidence="6">
    <location>
        <begin position="245"/>
        <end position="273"/>
    </location>
</feature>
<feature type="compositionally biased region" description="Polar residues" evidence="6">
    <location>
        <begin position="364"/>
        <end position="398"/>
    </location>
</feature>
<evidence type="ECO:0000256" key="4">
    <source>
        <dbReference type="ARBA" id="ARBA00022701"/>
    </source>
</evidence>
<dbReference type="PANTHER" id="PTHR46372">
    <property type="entry name" value="PROTEIN WVD2-LIKE 3"/>
    <property type="match status" value="1"/>
</dbReference>
<protein>
    <recommendedName>
        <fullName evidence="7">TPX2 C-terminal domain-containing protein</fullName>
    </recommendedName>
</protein>
<dbReference type="GO" id="GO:0000226">
    <property type="term" value="P:microtubule cytoskeleton organization"/>
    <property type="evidence" value="ECO:0007669"/>
    <property type="project" value="InterPro"/>
</dbReference>
<evidence type="ECO:0000313" key="8">
    <source>
        <dbReference type="EMBL" id="MBA4647261.1"/>
    </source>
</evidence>
<feature type="compositionally biased region" description="Basic and acidic residues" evidence="6">
    <location>
        <begin position="68"/>
        <end position="77"/>
    </location>
</feature>
<comment type="subcellular location">
    <subcellularLocation>
        <location evidence="1">Cytoplasm</location>
        <location evidence="1">Cytoskeleton</location>
    </subcellularLocation>
</comment>
<dbReference type="GO" id="GO:0005874">
    <property type="term" value="C:microtubule"/>
    <property type="evidence" value="ECO:0007669"/>
    <property type="project" value="UniProtKB-KW"/>
</dbReference>
<dbReference type="Pfam" id="PF06886">
    <property type="entry name" value="TPX2"/>
    <property type="match status" value="1"/>
</dbReference>
<feature type="compositionally biased region" description="Basic and acidic residues" evidence="6">
    <location>
        <begin position="291"/>
        <end position="316"/>
    </location>
</feature>
<name>A0A7C9DN14_OPUST</name>
<feature type="region of interest" description="Disordered" evidence="6">
    <location>
        <begin position="44"/>
        <end position="109"/>
    </location>
</feature>
<evidence type="ECO:0000256" key="5">
    <source>
        <dbReference type="ARBA" id="ARBA00023212"/>
    </source>
</evidence>
<evidence type="ECO:0000256" key="2">
    <source>
        <dbReference type="ARBA" id="ARBA00005885"/>
    </source>
</evidence>
<feature type="region of interest" description="Disordered" evidence="6">
    <location>
        <begin position="146"/>
        <end position="174"/>
    </location>
</feature>
<organism evidence="8">
    <name type="scientific">Opuntia streptacantha</name>
    <name type="common">Prickly pear cactus</name>
    <name type="synonym">Opuntia cardona</name>
    <dbReference type="NCBI Taxonomy" id="393608"/>
    <lineage>
        <taxon>Eukaryota</taxon>
        <taxon>Viridiplantae</taxon>
        <taxon>Streptophyta</taxon>
        <taxon>Embryophyta</taxon>
        <taxon>Tracheophyta</taxon>
        <taxon>Spermatophyta</taxon>
        <taxon>Magnoliopsida</taxon>
        <taxon>eudicotyledons</taxon>
        <taxon>Gunneridae</taxon>
        <taxon>Pentapetalae</taxon>
        <taxon>Caryophyllales</taxon>
        <taxon>Cactineae</taxon>
        <taxon>Cactaceae</taxon>
        <taxon>Opuntioideae</taxon>
        <taxon>Opuntia</taxon>
    </lineage>
</organism>
<dbReference type="InterPro" id="IPR044806">
    <property type="entry name" value="WVD2/WDL1-4"/>
</dbReference>
<feature type="compositionally biased region" description="Polar residues" evidence="6">
    <location>
        <begin position="165"/>
        <end position="174"/>
    </location>
</feature>
<feature type="domain" description="TPX2 C-terminal" evidence="7">
    <location>
        <begin position="271"/>
        <end position="345"/>
    </location>
</feature>
<dbReference type="PANTHER" id="PTHR46372:SF26">
    <property type="entry name" value="(WILD MALAYSIAN BANANA) HYPOTHETICAL PROTEIN"/>
    <property type="match status" value="1"/>
</dbReference>
<reference evidence="8" key="1">
    <citation type="journal article" date="2013" name="J. Plant Res.">
        <title>Effect of fungi and light on seed germination of three Opuntia species from semiarid lands of central Mexico.</title>
        <authorList>
            <person name="Delgado-Sanchez P."/>
            <person name="Jimenez-Bremont J.F."/>
            <person name="Guerrero-Gonzalez Mde L."/>
            <person name="Flores J."/>
        </authorList>
    </citation>
    <scope>NUCLEOTIDE SEQUENCE</scope>
    <source>
        <tissue evidence="8">Cladode</tissue>
    </source>
</reference>
<dbReference type="GO" id="GO:0008017">
    <property type="term" value="F:microtubule binding"/>
    <property type="evidence" value="ECO:0007669"/>
    <property type="project" value="InterPro"/>
</dbReference>
<sequence>MDAQNGVHVEDKNDVCDKPMVEEIKFNLTEAAKQNVLNNEEVLESNEVPKSAVELDGLKASKKPKSCGPKESKHDLATKASKASKESAATQEGNPKTKKVPKQQLSRPGAAMFLRNQKSLSQSLCFPSKIAHGSMLKSLDASALKSNPKHLLPNSKKSDAHSSEALRTSDSVLNQSNGRMSCEVTSKITNTKRSAVKLTSTASVVSAKCSVSAKSGLKSTTVNGLAPAAPLVVNQCFKPTEEIFPEESDEAKTANQNLHSSEGRKSSSSGFAFRLDERAEKRKEFNMKIEEKINAKEAEKNNLQAKSKESQEAEIKRLRKNLNFKATPMPSFYREPPPKVELKKIPTTRPRSPKLGRSKGSVCSMDNTSERSASSPIPRLSSFQKRVQANGEKSSTATGKPVKKCQPNLQPQESISAESEAKIVKSKANEIKVETDIRIANPEKNEEIQTIPQNSEGAEGVNPAFVLEMSLDNELIASIPEAEILPSEILVGR</sequence>
<comment type="similarity">
    <text evidence="2">Belongs to the TPX2 family.</text>
</comment>
<feature type="region of interest" description="Disordered" evidence="6">
    <location>
        <begin position="291"/>
        <end position="420"/>
    </location>
</feature>
<proteinExistence type="inferred from homology"/>
<dbReference type="EMBL" id="GISG01149764">
    <property type="protein sequence ID" value="MBA4647261.1"/>
    <property type="molecule type" value="Transcribed_RNA"/>
</dbReference>
<reference evidence="8" key="2">
    <citation type="submission" date="2020-07" db="EMBL/GenBank/DDBJ databases">
        <authorList>
            <person name="Vera ALvarez R."/>
            <person name="Arias-Moreno D.M."/>
            <person name="Jimenez-Jacinto V."/>
            <person name="Jimenez-Bremont J.F."/>
            <person name="Swaminathan K."/>
            <person name="Moose S.P."/>
            <person name="Guerrero-Gonzalez M.L."/>
            <person name="Marino-Ramirez L."/>
            <person name="Landsman D."/>
            <person name="Rodriguez-Kessler M."/>
            <person name="Delgado-Sanchez P."/>
        </authorList>
    </citation>
    <scope>NUCLEOTIDE SEQUENCE</scope>
    <source>
        <tissue evidence="8">Cladode</tissue>
    </source>
</reference>
<feature type="compositionally biased region" description="Low complexity" evidence="6">
    <location>
        <begin position="78"/>
        <end position="90"/>
    </location>
</feature>
<keyword evidence="4" id="KW-0493">Microtubule</keyword>
<evidence type="ECO:0000259" key="7">
    <source>
        <dbReference type="Pfam" id="PF06886"/>
    </source>
</evidence>
<evidence type="ECO:0000256" key="3">
    <source>
        <dbReference type="ARBA" id="ARBA00022490"/>
    </source>
</evidence>
<feature type="compositionally biased region" description="Polar residues" evidence="6">
    <location>
        <begin position="407"/>
        <end position="417"/>
    </location>
</feature>
<evidence type="ECO:0000256" key="6">
    <source>
        <dbReference type="SAM" id="MobiDB-lite"/>
    </source>
</evidence>
<accession>A0A7C9DN14</accession>
<dbReference type="EMBL" id="GISG01149765">
    <property type="protein sequence ID" value="MBA4647262.1"/>
    <property type="molecule type" value="Transcribed_RNA"/>
</dbReference>
<keyword evidence="5" id="KW-0206">Cytoskeleton</keyword>
<keyword evidence="3" id="KW-0963">Cytoplasm</keyword>
<evidence type="ECO:0000256" key="1">
    <source>
        <dbReference type="ARBA" id="ARBA00004245"/>
    </source>
</evidence>